<protein>
    <submittedName>
        <fullName evidence="1">Uncharacterized protein</fullName>
    </submittedName>
</protein>
<accession>A0A433D832</accession>
<proteinExistence type="predicted"/>
<dbReference type="EMBL" id="RBNI01005055">
    <property type="protein sequence ID" value="RUP47014.1"/>
    <property type="molecule type" value="Genomic_DNA"/>
</dbReference>
<comment type="caution">
    <text evidence="1">The sequence shown here is derived from an EMBL/GenBank/DDBJ whole genome shotgun (WGS) entry which is preliminary data.</text>
</comment>
<dbReference type="OrthoDB" id="2289831at2759"/>
<gene>
    <name evidence="1" type="ORF">BC936DRAFT_146226</name>
</gene>
<organism evidence="1 2">
    <name type="scientific">Jimgerdemannia flammicorona</name>
    <dbReference type="NCBI Taxonomy" id="994334"/>
    <lineage>
        <taxon>Eukaryota</taxon>
        <taxon>Fungi</taxon>
        <taxon>Fungi incertae sedis</taxon>
        <taxon>Mucoromycota</taxon>
        <taxon>Mucoromycotina</taxon>
        <taxon>Endogonomycetes</taxon>
        <taxon>Endogonales</taxon>
        <taxon>Endogonaceae</taxon>
        <taxon>Jimgerdemannia</taxon>
    </lineage>
</organism>
<reference evidence="1 2" key="1">
    <citation type="journal article" date="2018" name="New Phytol.">
        <title>Phylogenomics of Endogonaceae and evolution of mycorrhizas within Mucoromycota.</title>
        <authorList>
            <person name="Chang Y."/>
            <person name="Desiro A."/>
            <person name="Na H."/>
            <person name="Sandor L."/>
            <person name="Lipzen A."/>
            <person name="Clum A."/>
            <person name="Barry K."/>
            <person name="Grigoriev I.V."/>
            <person name="Martin F.M."/>
            <person name="Stajich J.E."/>
            <person name="Smith M.E."/>
            <person name="Bonito G."/>
            <person name="Spatafora J.W."/>
        </authorList>
    </citation>
    <scope>NUCLEOTIDE SEQUENCE [LARGE SCALE GENOMIC DNA]</scope>
    <source>
        <strain evidence="1 2">GMNB39</strain>
    </source>
</reference>
<sequence length="130" mass="14632">MATTDDSKLPPPYQEHQHPQQPVEVSGPSPSTSPTSAGNTVQTQYARIVYISDESRPLLRAEEHRSAFPVAVLFFALGWIVPFLWFFGLFFMCSANPNEAWWGKINFLMVALFTTLVLALSSVPNRFAWL</sequence>
<evidence type="ECO:0000313" key="2">
    <source>
        <dbReference type="Proteomes" id="UP000268093"/>
    </source>
</evidence>
<name>A0A433D832_9FUNG</name>
<dbReference type="Proteomes" id="UP000268093">
    <property type="component" value="Unassembled WGS sequence"/>
</dbReference>
<keyword evidence="2" id="KW-1185">Reference proteome</keyword>
<evidence type="ECO:0000313" key="1">
    <source>
        <dbReference type="EMBL" id="RUP47014.1"/>
    </source>
</evidence>